<dbReference type="InParanoid" id="A0A1X7UG58"/>
<keyword evidence="1" id="KW-0472">Membrane</keyword>
<dbReference type="EnsemblMetazoa" id="Aqu2.1.26466_001">
    <property type="protein sequence ID" value="Aqu2.1.26466_001"/>
    <property type="gene ID" value="Aqu2.1.26466"/>
</dbReference>
<dbReference type="AlphaFoldDB" id="A0A1X7UG58"/>
<feature type="transmembrane region" description="Helical" evidence="1">
    <location>
        <begin position="7"/>
        <end position="25"/>
    </location>
</feature>
<name>A0A1X7UG58_AMPQE</name>
<protein>
    <submittedName>
        <fullName evidence="2">Uncharacterized protein</fullName>
    </submittedName>
</protein>
<accession>A0A1X7UG58</accession>
<keyword evidence="1" id="KW-1133">Transmembrane helix</keyword>
<evidence type="ECO:0000313" key="2">
    <source>
        <dbReference type="EnsemblMetazoa" id="Aqu2.1.26466_001"/>
    </source>
</evidence>
<sequence>MTLNAYLCIKINAHSFITFLLLATGKHDSSLFLPWLLGSQSCEKAFRAYCSISSTFSTIITFGMLGLLRRLHHMQIQMRLEAQNNDIRYPVNDKQGSITEHDLSKITFKDFKNCIHQRKRRVQEAMGDLGSKREVKNEYWEYPPMPLIKKKK</sequence>
<reference evidence="2" key="1">
    <citation type="submission" date="2017-05" db="UniProtKB">
        <authorList>
            <consortium name="EnsemblMetazoa"/>
        </authorList>
    </citation>
    <scope>IDENTIFICATION</scope>
</reference>
<evidence type="ECO:0000256" key="1">
    <source>
        <dbReference type="SAM" id="Phobius"/>
    </source>
</evidence>
<proteinExistence type="predicted"/>
<feature type="transmembrane region" description="Helical" evidence="1">
    <location>
        <begin position="45"/>
        <end position="68"/>
    </location>
</feature>
<organism evidence="2">
    <name type="scientific">Amphimedon queenslandica</name>
    <name type="common">Sponge</name>
    <dbReference type="NCBI Taxonomy" id="400682"/>
    <lineage>
        <taxon>Eukaryota</taxon>
        <taxon>Metazoa</taxon>
        <taxon>Porifera</taxon>
        <taxon>Demospongiae</taxon>
        <taxon>Heteroscleromorpha</taxon>
        <taxon>Haplosclerida</taxon>
        <taxon>Niphatidae</taxon>
        <taxon>Amphimedon</taxon>
    </lineage>
</organism>
<keyword evidence="1" id="KW-0812">Transmembrane</keyword>
<dbReference type="STRING" id="400682.A0A1X7UG58"/>